<gene>
    <name evidence="3" type="ORF">C1C97_007820</name>
</gene>
<dbReference type="Pfam" id="PF00583">
    <property type="entry name" value="Acetyltransf_1"/>
    <property type="match status" value="1"/>
</dbReference>
<comment type="caution">
    <text evidence="3">The sequence shown here is derived from an EMBL/GenBank/DDBJ whole genome shotgun (WGS) entry which is preliminary data.</text>
</comment>
<dbReference type="InterPro" id="IPR016181">
    <property type="entry name" value="Acyl_CoA_acyltransferase"/>
</dbReference>
<dbReference type="AlphaFoldDB" id="A0A495A5R1"/>
<keyword evidence="4" id="KW-1185">Reference proteome</keyword>
<evidence type="ECO:0000259" key="2">
    <source>
        <dbReference type="PROSITE" id="PS51186"/>
    </source>
</evidence>
<reference evidence="3 4" key="1">
    <citation type="submission" date="2018-10" db="EMBL/GenBank/DDBJ databases">
        <title>Kocuria tytouropygialis sp. nov., isolated from the uropygial gland of an American barn owl (Tyto furcata).</title>
        <authorList>
            <person name="Braun M.S."/>
            <person name="Wang E."/>
            <person name="Zimmermann S."/>
            <person name="Wagner H."/>
            <person name="Wink M."/>
        </authorList>
    </citation>
    <scope>NUCLEOTIDE SEQUENCE [LARGE SCALE GENOMIC DNA]</scope>
    <source>
        <strain evidence="3 4">442</strain>
    </source>
</reference>
<keyword evidence="3" id="KW-0808">Transferase</keyword>
<evidence type="ECO:0000313" key="4">
    <source>
        <dbReference type="Proteomes" id="UP000249516"/>
    </source>
</evidence>
<dbReference type="GO" id="GO:0016747">
    <property type="term" value="F:acyltransferase activity, transferring groups other than amino-acyl groups"/>
    <property type="evidence" value="ECO:0007669"/>
    <property type="project" value="InterPro"/>
</dbReference>
<organism evidence="3 4">
    <name type="scientific">Kocuria tytonis</name>
    <dbReference type="NCBI Taxonomy" id="2054280"/>
    <lineage>
        <taxon>Bacteria</taxon>
        <taxon>Bacillati</taxon>
        <taxon>Actinomycetota</taxon>
        <taxon>Actinomycetes</taxon>
        <taxon>Micrococcales</taxon>
        <taxon>Micrococcaceae</taxon>
        <taxon>Kocuria</taxon>
    </lineage>
</organism>
<dbReference type="RefSeq" id="WP_110919526.1">
    <property type="nucleotide sequence ID" value="NZ_PNJG02000002.1"/>
</dbReference>
<dbReference type="Proteomes" id="UP000249516">
    <property type="component" value="Unassembled WGS sequence"/>
</dbReference>
<name>A0A495A5R1_9MICC</name>
<dbReference type="Gene3D" id="3.40.630.30">
    <property type="match status" value="1"/>
</dbReference>
<evidence type="ECO:0000256" key="1">
    <source>
        <dbReference type="SAM" id="MobiDB-lite"/>
    </source>
</evidence>
<dbReference type="EMBL" id="PNJG02000002">
    <property type="protein sequence ID" value="RKQ35153.1"/>
    <property type="molecule type" value="Genomic_DNA"/>
</dbReference>
<evidence type="ECO:0000313" key="3">
    <source>
        <dbReference type="EMBL" id="RKQ35153.1"/>
    </source>
</evidence>
<feature type="domain" description="N-acetyltransferase" evidence="2">
    <location>
        <begin position="23"/>
        <end position="191"/>
    </location>
</feature>
<feature type="region of interest" description="Disordered" evidence="1">
    <location>
        <begin position="1"/>
        <end position="23"/>
    </location>
</feature>
<dbReference type="OrthoDB" id="1188001at2"/>
<dbReference type="InterPro" id="IPR000182">
    <property type="entry name" value="GNAT_dom"/>
</dbReference>
<accession>A0A495A5R1</accession>
<dbReference type="SUPFAM" id="SSF55729">
    <property type="entry name" value="Acyl-CoA N-acyltransferases (Nat)"/>
    <property type="match status" value="1"/>
</dbReference>
<protein>
    <submittedName>
        <fullName evidence="3">GNAT family N-acetyltransferase</fullName>
    </submittedName>
</protein>
<proteinExistence type="predicted"/>
<sequence>MPADDAALPSSRPAPSTAGPDVLDVTPARHRHAAGIVELRDTLARWMQARGIDQWREGEFTAAQVEQEIERGEWWVVEAPGHPERVLASVRVVWEDPMIWGQQSEPAGYIHGVAVDRCLRGTGTGPRLVRVAEEVIAASGRSVSRLDCDTSNPVLEPFYAGLGYTPRGEVDFDVPGMDYRVRLIRMERALPPRDGTGSPANG</sequence>
<dbReference type="PROSITE" id="PS51186">
    <property type="entry name" value="GNAT"/>
    <property type="match status" value="1"/>
</dbReference>